<dbReference type="Pfam" id="PF05380">
    <property type="entry name" value="Peptidase_A17"/>
    <property type="match status" value="1"/>
</dbReference>
<dbReference type="InterPro" id="IPR008042">
    <property type="entry name" value="Retrotrans_Pao"/>
</dbReference>
<name>A0A2G9TSB3_TELCI</name>
<organism evidence="1 2">
    <name type="scientific">Teladorsagia circumcincta</name>
    <name type="common">Brown stomach worm</name>
    <name type="synonym">Ostertagia circumcincta</name>
    <dbReference type="NCBI Taxonomy" id="45464"/>
    <lineage>
        <taxon>Eukaryota</taxon>
        <taxon>Metazoa</taxon>
        <taxon>Ecdysozoa</taxon>
        <taxon>Nematoda</taxon>
        <taxon>Chromadorea</taxon>
        <taxon>Rhabditida</taxon>
        <taxon>Rhabditina</taxon>
        <taxon>Rhabditomorpha</taxon>
        <taxon>Strongyloidea</taxon>
        <taxon>Trichostrongylidae</taxon>
        <taxon>Teladorsagia</taxon>
    </lineage>
</organism>
<keyword evidence="2" id="KW-1185">Reference proteome</keyword>
<proteinExistence type="predicted"/>
<gene>
    <name evidence="1" type="ORF">TELCIR_17607</name>
</gene>
<evidence type="ECO:0000313" key="1">
    <source>
        <dbReference type="EMBL" id="PIO60886.1"/>
    </source>
</evidence>
<protein>
    <submittedName>
        <fullName evidence="1">Uncharacterized protein</fullName>
    </submittedName>
</protein>
<dbReference type="Proteomes" id="UP000230423">
    <property type="component" value="Unassembled WGS sequence"/>
</dbReference>
<reference evidence="1 2" key="1">
    <citation type="submission" date="2015-09" db="EMBL/GenBank/DDBJ databases">
        <title>Draft genome of the parasitic nematode Teladorsagia circumcincta isolate WARC Sus (inbred).</title>
        <authorList>
            <person name="Mitreva M."/>
        </authorList>
    </citation>
    <scope>NUCLEOTIDE SEQUENCE [LARGE SCALE GENOMIC DNA]</scope>
    <source>
        <strain evidence="1 2">S</strain>
    </source>
</reference>
<dbReference type="PANTHER" id="PTHR47331">
    <property type="entry name" value="PHD-TYPE DOMAIN-CONTAINING PROTEIN"/>
    <property type="match status" value="1"/>
</dbReference>
<dbReference type="EMBL" id="KZ354602">
    <property type="protein sequence ID" value="PIO60886.1"/>
    <property type="molecule type" value="Genomic_DNA"/>
</dbReference>
<sequence>MYDRRDVLHNESYLNYEIALEWILHINLGLDLEWWKLLGLQWDIVRDTLFIWLPFQPTSDVKWAKRKVLKHVASFYDPLRLLSPTINVDQNLKVEYDLHIVTDATTTAYCAAAYLVQRCDDAVSASSLLMSKSRLTHLHQAITIPRLELAA</sequence>
<evidence type="ECO:0000313" key="2">
    <source>
        <dbReference type="Proteomes" id="UP000230423"/>
    </source>
</evidence>
<dbReference type="PANTHER" id="PTHR47331:SF1">
    <property type="entry name" value="GAG-LIKE PROTEIN"/>
    <property type="match status" value="1"/>
</dbReference>
<dbReference type="AlphaFoldDB" id="A0A2G9TSB3"/>
<accession>A0A2G9TSB3</accession>